<keyword evidence="1" id="KW-0479">Metal-binding</keyword>
<evidence type="ECO:0000256" key="1">
    <source>
        <dbReference type="PROSITE-ProRule" id="PRU00042"/>
    </source>
</evidence>
<comment type="caution">
    <text evidence="4">The sequence shown here is derived from an EMBL/GenBank/DDBJ whole genome shotgun (WGS) entry which is preliminary data.</text>
</comment>
<accession>A0A7J7L4Y0</accession>
<feature type="domain" description="C2H2-type" evidence="3">
    <location>
        <begin position="70"/>
        <end position="97"/>
    </location>
</feature>
<proteinExistence type="predicted"/>
<dbReference type="GO" id="GO:0008270">
    <property type="term" value="F:zinc ion binding"/>
    <property type="evidence" value="ECO:0007669"/>
    <property type="project" value="UniProtKB-KW"/>
</dbReference>
<dbReference type="Proteomes" id="UP000541444">
    <property type="component" value="Unassembled WGS sequence"/>
</dbReference>
<dbReference type="PANTHER" id="PTHR47593">
    <property type="entry name" value="ZINC FINGER PROTEIN 4-LIKE"/>
    <property type="match status" value="1"/>
</dbReference>
<dbReference type="PROSITE" id="PS00028">
    <property type="entry name" value="ZINC_FINGER_C2H2_1"/>
    <property type="match status" value="1"/>
</dbReference>
<dbReference type="PANTHER" id="PTHR47593:SF8">
    <property type="entry name" value="OS12G0581900 PROTEIN"/>
    <property type="match status" value="1"/>
</dbReference>
<keyword evidence="1" id="KW-0863">Zinc-finger</keyword>
<keyword evidence="5" id="KW-1185">Reference proteome</keyword>
<evidence type="ECO:0000259" key="3">
    <source>
        <dbReference type="PROSITE" id="PS50157"/>
    </source>
</evidence>
<dbReference type="InterPro" id="IPR053266">
    <property type="entry name" value="Zinc_finger_protein_7"/>
</dbReference>
<gene>
    <name evidence="4" type="ORF">GIB67_023610</name>
</gene>
<dbReference type="PROSITE" id="PS50157">
    <property type="entry name" value="ZINC_FINGER_C2H2_2"/>
    <property type="match status" value="1"/>
</dbReference>
<protein>
    <recommendedName>
        <fullName evidence="3">C2H2-type domain-containing protein</fullName>
    </recommendedName>
</protein>
<dbReference type="AlphaFoldDB" id="A0A7J7L4Y0"/>
<sequence>MFTTLREVDETTNNNSNQHIRSRASDPEEEVVVGDEDDLGGEWLNLSLGRNDSSSSDTHYRLKPVSNKVFLCKFCMRKFFSSQALGGHQNAHKRERLAVKRYHSSMMGAAFCGHIARTLGVQLHSFLQKPFQKGKNIQARFNLINNGWTNISWPQSFTIDSQIVICRPYELCKLDLNLRLRYLDSKFCKIQLFY</sequence>
<dbReference type="OrthoDB" id="1933825at2759"/>
<dbReference type="EMBL" id="JACGCM010002630">
    <property type="protein sequence ID" value="KAF6137676.1"/>
    <property type="molecule type" value="Genomic_DNA"/>
</dbReference>
<evidence type="ECO:0000313" key="5">
    <source>
        <dbReference type="Proteomes" id="UP000541444"/>
    </source>
</evidence>
<evidence type="ECO:0000313" key="4">
    <source>
        <dbReference type="EMBL" id="KAF6137676.1"/>
    </source>
</evidence>
<dbReference type="InterPro" id="IPR013087">
    <property type="entry name" value="Znf_C2H2_type"/>
</dbReference>
<evidence type="ECO:0000256" key="2">
    <source>
        <dbReference type="SAM" id="MobiDB-lite"/>
    </source>
</evidence>
<reference evidence="4 5" key="1">
    <citation type="journal article" date="2020" name="IScience">
        <title>Genome Sequencing of the Endangered Kingdonia uniflora (Circaeasteraceae, Ranunculales) Reveals Potential Mechanisms of Evolutionary Specialization.</title>
        <authorList>
            <person name="Sun Y."/>
            <person name="Deng T."/>
            <person name="Zhang A."/>
            <person name="Moore M.J."/>
            <person name="Landis J.B."/>
            <person name="Lin N."/>
            <person name="Zhang H."/>
            <person name="Zhang X."/>
            <person name="Huang J."/>
            <person name="Zhang X."/>
            <person name="Sun H."/>
            <person name="Wang H."/>
        </authorList>
    </citation>
    <scope>NUCLEOTIDE SEQUENCE [LARGE SCALE GENOMIC DNA]</scope>
    <source>
        <strain evidence="4">TB1705</strain>
        <tissue evidence="4">Leaf</tissue>
    </source>
</reference>
<dbReference type="SUPFAM" id="SSF57667">
    <property type="entry name" value="beta-beta-alpha zinc fingers"/>
    <property type="match status" value="1"/>
</dbReference>
<dbReference type="Gene3D" id="3.30.160.60">
    <property type="entry name" value="Classic Zinc Finger"/>
    <property type="match status" value="1"/>
</dbReference>
<name>A0A7J7L4Y0_9MAGN</name>
<organism evidence="4 5">
    <name type="scientific">Kingdonia uniflora</name>
    <dbReference type="NCBI Taxonomy" id="39325"/>
    <lineage>
        <taxon>Eukaryota</taxon>
        <taxon>Viridiplantae</taxon>
        <taxon>Streptophyta</taxon>
        <taxon>Embryophyta</taxon>
        <taxon>Tracheophyta</taxon>
        <taxon>Spermatophyta</taxon>
        <taxon>Magnoliopsida</taxon>
        <taxon>Ranunculales</taxon>
        <taxon>Circaeasteraceae</taxon>
        <taxon>Kingdonia</taxon>
    </lineage>
</organism>
<dbReference type="InterPro" id="IPR036236">
    <property type="entry name" value="Znf_C2H2_sf"/>
</dbReference>
<feature type="region of interest" description="Disordered" evidence="2">
    <location>
        <begin position="1"/>
        <end position="32"/>
    </location>
</feature>
<keyword evidence="1" id="KW-0862">Zinc</keyword>